<gene>
    <name evidence="1" type="ordered locus">VIT_01s0150g00240</name>
</gene>
<dbReference type="HOGENOM" id="CLU_3336574_0_0_1"/>
<dbReference type="InParanoid" id="F6HJ74"/>
<dbReference type="Proteomes" id="UP000009183">
    <property type="component" value="Chromosome 1"/>
</dbReference>
<dbReference type="PaxDb" id="29760-VIT_01s0150g00240.t01"/>
<protein>
    <submittedName>
        <fullName evidence="1">Uncharacterized protein</fullName>
    </submittedName>
</protein>
<name>F6HJ74_VITVI</name>
<reference evidence="2" key="1">
    <citation type="journal article" date="2007" name="Nature">
        <title>The grapevine genome sequence suggests ancestral hexaploidization in major angiosperm phyla.</title>
        <authorList>
            <consortium name="The French-Italian Public Consortium for Grapevine Genome Characterization."/>
            <person name="Jaillon O."/>
            <person name="Aury J.-M."/>
            <person name="Noel B."/>
            <person name="Policriti A."/>
            <person name="Clepet C."/>
            <person name="Casagrande A."/>
            <person name="Choisne N."/>
            <person name="Aubourg S."/>
            <person name="Vitulo N."/>
            <person name="Jubin C."/>
            <person name="Vezzi A."/>
            <person name="Legeai F."/>
            <person name="Hugueney P."/>
            <person name="Dasilva C."/>
            <person name="Horner D."/>
            <person name="Mica E."/>
            <person name="Jublot D."/>
            <person name="Poulain J."/>
            <person name="Bruyere C."/>
            <person name="Billault A."/>
            <person name="Segurens B."/>
            <person name="Gouyvenoux M."/>
            <person name="Ugarte E."/>
            <person name="Cattonaro F."/>
            <person name="Anthouard V."/>
            <person name="Vico V."/>
            <person name="Del Fabbro C."/>
            <person name="Alaux M."/>
            <person name="Di Gaspero G."/>
            <person name="Dumas V."/>
            <person name="Felice N."/>
            <person name="Paillard S."/>
            <person name="Juman I."/>
            <person name="Moroldo M."/>
            <person name="Scalabrin S."/>
            <person name="Canaguier A."/>
            <person name="Le Clainche I."/>
            <person name="Malacrida G."/>
            <person name="Durand E."/>
            <person name="Pesole G."/>
            <person name="Laucou V."/>
            <person name="Chatelet P."/>
            <person name="Merdinoglu D."/>
            <person name="Delledonne M."/>
            <person name="Pezzotti M."/>
            <person name="Lecharny A."/>
            <person name="Scarpelli C."/>
            <person name="Artiguenave F."/>
            <person name="Pe M.E."/>
            <person name="Valle G."/>
            <person name="Morgante M."/>
            <person name="Caboche M."/>
            <person name="Adam-Blondon A.-F."/>
            <person name="Weissenbach J."/>
            <person name="Quetier F."/>
            <person name="Wincker P."/>
        </authorList>
    </citation>
    <scope>NUCLEOTIDE SEQUENCE [LARGE SCALE GENOMIC DNA]</scope>
    <source>
        <strain evidence="2">cv. Pinot noir / PN40024</strain>
    </source>
</reference>
<keyword evidence="2" id="KW-1185">Reference proteome</keyword>
<dbReference type="EMBL" id="FN595770">
    <property type="protein sequence ID" value="CCB52271.1"/>
    <property type="molecule type" value="Genomic_DNA"/>
</dbReference>
<evidence type="ECO:0000313" key="1">
    <source>
        <dbReference type="EMBL" id="CCB52271.1"/>
    </source>
</evidence>
<organism evidence="1 2">
    <name type="scientific">Vitis vinifera</name>
    <name type="common">Grape</name>
    <dbReference type="NCBI Taxonomy" id="29760"/>
    <lineage>
        <taxon>Eukaryota</taxon>
        <taxon>Viridiplantae</taxon>
        <taxon>Streptophyta</taxon>
        <taxon>Embryophyta</taxon>
        <taxon>Tracheophyta</taxon>
        <taxon>Spermatophyta</taxon>
        <taxon>Magnoliopsida</taxon>
        <taxon>eudicotyledons</taxon>
        <taxon>Gunneridae</taxon>
        <taxon>Pentapetalae</taxon>
        <taxon>rosids</taxon>
        <taxon>Vitales</taxon>
        <taxon>Vitaceae</taxon>
        <taxon>Viteae</taxon>
        <taxon>Vitis</taxon>
    </lineage>
</organism>
<proteinExistence type="predicted"/>
<sequence length="38" mass="4355">MESCVQLQPPSLLNSQNSSSKLRFYSCTTKDWKDFDLG</sequence>
<evidence type="ECO:0000313" key="2">
    <source>
        <dbReference type="Proteomes" id="UP000009183"/>
    </source>
</evidence>
<accession>F6HJ74</accession>
<dbReference type="AlphaFoldDB" id="F6HJ74"/>